<reference evidence="2" key="1">
    <citation type="submission" date="2009-09" db="EMBL/GenBank/DDBJ databases">
        <title>The complete genome of Nakamurella multipartita DSM 44233.</title>
        <authorList>
            <consortium name="US DOE Joint Genome Institute (JGI-PGF)"/>
            <person name="Lucas S."/>
            <person name="Copeland A."/>
            <person name="Lapidus A."/>
            <person name="Glavina del Rio T."/>
            <person name="Dalin E."/>
            <person name="Tice H."/>
            <person name="Bruce D."/>
            <person name="Goodwin L."/>
            <person name="Pitluck S."/>
            <person name="Kyrpides N."/>
            <person name="Mavromatis K."/>
            <person name="Ivanova N."/>
            <person name="Ovchinnikova G."/>
            <person name="Sims D."/>
            <person name="Meincke L."/>
            <person name="Brettin T."/>
            <person name="Detter J.C."/>
            <person name="Han C."/>
            <person name="Larimer F."/>
            <person name="Land M."/>
            <person name="Hauser L."/>
            <person name="Markowitz V."/>
            <person name="Cheng J.-F."/>
            <person name="Hugenholtz P."/>
            <person name="Woyke T."/>
            <person name="Wu D."/>
            <person name="Klenk H.-P."/>
            <person name="Eisen J.A."/>
        </authorList>
    </citation>
    <scope>NUCLEOTIDE SEQUENCE [LARGE SCALE GENOMIC DNA]</scope>
    <source>
        <strain evidence="2">ATCC 700099 / DSM 44233 / CIP 104796 / JCM 9543 / NBRC 105858 / Y-104</strain>
    </source>
</reference>
<reference evidence="1 2" key="2">
    <citation type="journal article" date="2010" name="Stand. Genomic Sci.">
        <title>Complete genome sequence of Nakamurella multipartita type strain (Y-104).</title>
        <authorList>
            <person name="Tice H."/>
            <person name="Mayilraj S."/>
            <person name="Sims D."/>
            <person name="Lapidus A."/>
            <person name="Nolan M."/>
            <person name="Lucas S."/>
            <person name="Glavina Del Rio T."/>
            <person name="Copeland A."/>
            <person name="Cheng J.F."/>
            <person name="Meincke L."/>
            <person name="Bruce D."/>
            <person name="Goodwin L."/>
            <person name="Pitluck S."/>
            <person name="Ivanova N."/>
            <person name="Mavromatis K."/>
            <person name="Ovchinnikova G."/>
            <person name="Pati A."/>
            <person name="Chen A."/>
            <person name="Palaniappan K."/>
            <person name="Land M."/>
            <person name="Hauser L."/>
            <person name="Chang Y.J."/>
            <person name="Jeffries C.D."/>
            <person name="Detter J.C."/>
            <person name="Brettin T."/>
            <person name="Rohde M."/>
            <person name="Goker M."/>
            <person name="Bristow J."/>
            <person name="Eisen J.A."/>
            <person name="Markowitz V."/>
            <person name="Hugenholtz P."/>
            <person name="Kyrpides N.C."/>
            <person name="Klenk H.P."/>
            <person name="Chen F."/>
        </authorList>
    </citation>
    <scope>NUCLEOTIDE SEQUENCE [LARGE SCALE GENOMIC DNA]</scope>
    <source>
        <strain evidence="2">ATCC 700099 / DSM 44233 / CIP 104796 / JCM 9543 / NBRC 105858 / Y-104</strain>
    </source>
</reference>
<sequence length="265" mass="26654">MRELTLPRSGGVTAAVLGSMGSGDPHRPRLVWYGQGRTELSTASLTNWAAKTAGYLVDELGAEPGDGVLWRVRRSWQGLPLLLGCWWAGLVVTDVLPGDAAAGATEPVAAFVDPEEPASADLDVDEVVVASVHPFGLATGALTAPCRSVADAILPQADRFATRGPGPAADAPAVVTASGSWTVGQVLAMIEAAAVPDGAVVLSTTPPSLLDAVCAGALAAWAAGGALIQVDGGSVDPARIASGIATDERATATLGLDLPGLPRIG</sequence>
<dbReference type="STRING" id="479431.Namu_4213"/>
<gene>
    <name evidence="1" type="ordered locus">Namu_4213</name>
</gene>
<proteinExistence type="predicted"/>
<dbReference type="KEGG" id="nml:Namu_4213"/>
<dbReference type="AlphaFoldDB" id="C8XIN7"/>
<organism evidence="1 2">
    <name type="scientific">Nakamurella multipartita (strain ATCC 700099 / DSM 44233 / CIP 104796 / JCM 9543 / NBRC 105858 / Y-104)</name>
    <name type="common">Microsphaera multipartita</name>
    <dbReference type="NCBI Taxonomy" id="479431"/>
    <lineage>
        <taxon>Bacteria</taxon>
        <taxon>Bacillati</taxon>
        <taxon>Actinomycetota</taxon>
        <taxon>Actinomycetes</taxon>
        <taxon>Nakamurellales</taxon>
        <taxon>Nakamurellaceae</taxon>
        <taxon>Nakamurella</taxon>
    </lineage>
</organism>
<dbReference type="SUPFAM" id="SSF56801">
    <property type="entry name" value="Acetyl-CoA synthetase-like"/>
    <property type="match status" value="1"/>
</dbReference>
<accession>C8XIN7</accession>
<dbReference type="InterPro" id="IPR017523">
    <property type="entry name" value="Rv3268"/>
</dbReference>
<name>C8XIN7_NAKMY</name>
<dbReference type="OrthoDB" id="3396763at2"/>
<evidence type="ECO:0000313" key="2">
    <source>
        <dbReference type="Proteomes" id="UP000002218"/>
    </source>
</evidence>
<dbReference type="eggNOG" id="COG0365">
    <property type="taxonomic scope" value="Bacteria"/>
</dbReference>
<dbReference type="NCBIfam" id="TIGR03089">
    <property type="entry name" value="TIGR03089 family protein"/>
    <property type="match status" value="1"/>
</dbReference>
<dbReference type="InterPro" id="IPR042099">
    <property type="entry name" value="ANL_N_sf"/>
</dbReference>
<dbReference type="Proteomes" id="UP000002218">
    <property type="component" value="Chromosome"/>
</dbReference>
<dbReference type="EMBL" id="CP001737">
    <property type="protein sequence ID" value="ACV80502.1"/>
    <property type="molecule type" value="Genomic_DNA"/>
</dbReference>
<evidence type="ECO:0008006" key="3">
    <source>
        <dbReference type="Google" id="ProtNLM"/>
    </source>
</evidence>
<dbReference type="InParanoid" id="C8XIN7"/>
<dbReference type="HOGENOM" id="CLU_076053_1_0_11"/>
<dbReference type="Gene3D" id="3.40.50.12780">
    <property type="entry name" value="N-terminal domain of ligase-like"/>
    <property type="match status" value="1"/>
</dbReference>
<protein>
    <recommendedName>
        <fullName evidence="3">TIGR03089 family protein</fullName>
    </recommendedName>
</protein>
<keyword evidence="2" id="KW-1185">Reference proteome</keyword>
<evidence type="ECO:0000313" key="1">
    <source>
        <dbReference type="EMBL" id="ACV80502.1"/>
    </source>
</evidence>
<dbReference type="RefSeq" id="WP_015749327.1">
    <property type="nucleotide sequence ID" value="NC_013235.1"/>
</dbReference>